<feature type="region of interest" description="Disordered" evidence="1">
    <location>
        <begin position="303"/>
        <end position="322"/>
    </location>
</feature>
<sequence>MITNGHPYGPCWQPCVDPYAYAYNQRSSYPYALPYTWPQYVYPVPYRTYYAYDTNGQLNSYPYPFAPITPQPFPYDWNRVEPTPQGYKFKINPATEKTELAKPENTAVKPEAVKEAPVKSEAAKSEPVKEKAKKEEPVKSEAVKGEQKAESTKGIQMNTSMEIGGKHGVGVSASGQMDSTGVSTQAGTHVGGESYGLGMQGEAGVSGSHGLSFDTGAQLGGKYGLGVHADGHVGIKQGIGLNTEAQLGGDHGIGAYVNSQVGGGQGAGVSAGAHVGGDHGLGAHAGAQVGGGKGVSFKVGGNVGSHDGELGLNFGGSDKKKS</sequence>
<dbReference type="RefSeq" id="WP_076173075.1">
    <property type="nucleotide sequence ID" value="NZ_MRTP01000007.1"/>
</dbReference>
<gene>
    <name evidence="2" type="ORF">BK138_22680</name>
</gene>
<dbReference type="Proteomes" id="UP000187172">
    <property type="component" value="Unassembled WGS sequence"/>
</dbReference>
<organism evidence="2 3">
    <name type="scientific">Paenibacillus rhizosphaerae</name>
    <dbReference type="NCBI Taxonomy" id="297318"/>
    <lineage>
        <taxon>Bacteria</taxon>
        <taxon>Bacillati</taxon>
        <taxon>Bacillota</taxon>
        <taxon>Bacilli</taxon>
        <taxon>Bacillales</taxon>
        <taxon>Paenibacillaceae</taxon>
        <taxon>Paenibacillus</taxon>
    </lineage>
</organism>
<dbReference type="EMBL" id="MRTP01000007">
    <property type="protein sequence ID" value="OMF52253.1"/>
    <property type="molecule type" value="Genomic_DNA"/>
</dbReference>
<reference evidence="2 3" key="1">
    <citation type="submission" date="2016-11" db="EMBL/GenBank/DDBJ databases">
        <title>Paenibacillus species isolates.</title>
        <authorList>
            <person name="Beno S.M."/>
        </authorList>
    </citation>
    <scope>NUCLEOTIDE SEQUENCE [LARGE SCALE GENOMIC DNA]</scope>
    <source>
        <strain evidence="2 3">FSL R5-0378</strain>
    </source>
</reference>
<dbReference type="STRING" id="297318.BK138_22680"/>
<keyword evidence="3" id="KW-1185">Reference proteome</keyword>
<accession>A0A1R1EKA0</accession>
<name>A0A1R1EKA0_9BACL</name>
<evidence type="ECO:0000313" key="2">
    <source>
        <dbReference type="EMBL" id="OMF52253.1"/>
    </source>
</evidence>
<comment type="caution">
    <text evidence="2">The sequence shown here is derived from an EMBL/GenBank/DDBJ whole genome shotgun (WGS) entry which is preliminary data.</text>
</comment>
<protein>
    <submittedName>
        <fullName evidence="2">Uncharacterized protein</fullName>
    </submittedName>
</protein>
<feature type="region of interest" description="Disordered" evidence="1">
    <location>
        <begin position="101"/>
        <end position="153"/>
    </location>
</feature>
<dbReference type="AlphaFoldDB" id="A0A1R1EKA0"/>
<feature type="compositionally biased region" description="Basic and acidic residues" evidence="1">
    <location>
        <begin position="111"/>
        <end position="151"/>
    </location>
</feature>
<evidence type="ECO:0000256" key="1">
    <source>
        <dbReference type="SAM" id="MobiDB-lite"/>
    </source>
</evidence>
<evidence type="ECO:0000313" key="3">
    <source>
        <dbReference type="Proteomes" id="UP000187172"/>
    </source>
</evidence>
<proteinExistence type="predicted"/>